<name>A0A5C8CJ17_9SPIR</name>
<dbReference type="InterPro" id="IPR052698">
    <property type="entry name" value="MoCofactor_Util/Proc"/>
</dbReference>
<feature type="domain" description="XdhC Rossmann" evidence="1">
    <location>
        <begin position="130"/>
        <end position="273"/>
    </location>
</feature>
<comment type="caution">
    <text evidence="2">The sequence shown here is derived from an EMBL/GenBank/DDBJ whole genome shotgun (WGS) entry which is preliminary data.</text>
</comment>
<gene>
    <name evidence="2" type="ORF">EPJ80_00710</name>
</gene>
<reference evidence="2 3" key="1">
    <citation type="journal article" date="1992" name="Lakartidningen">
        <title>[Penicillin V and not amoxicillin is the first choice preparation in acute otitis].</title>
        <authorList>
            <person name="Kamme C."/>
            <person name="Lundgren K."/>
            <person name="Prellner K."/>
        </authorList>
    </citation>
    <scope>NUCLEOTIDE SEQUENCE [LARGE SCALE GENOMIC DNA]</scope>
    <source>
        <strain evidence="2 3">W1</strain>
    </source>
</reference>
<dbReference type="RefSeq" id="WP_147757502.1">
    <property type="nucleotide sequence ID" value="NZ_SAXT01000001.1"/>
</dbReference>
<dbReference type="Proteomes" id="UP000325116">
    <property type="component" value="Unassembled WGS sequence"/>
</dbReference>
<dbReference type="Pfam" id="PF13478">
    <property type="entry name" value="XdhC_C"/>
    <property type="match status" value="1"/>
</dbReference>
<dbReference type="Gene3D" id="3.40.50.720">
    <property type="entry name" value="NAD(P)-binding Rossmann-like Domain"/>
    <property type="match status" value="1"/>
</dbReference>
<dbReference type="InterPro" id="IPR027051">
    <property type="entry name" value="XdhC_Rossmann_dom"/>
</dbReference>
<dbReference type="PANTHER" id="PTHR30388">
    <property type="entry name" value="ALDEHYDE OXIDOREDUCTASE MOLYBDENUM COFACTOR ASSEMBLY PROTEIN"/>
    <property type="match status" value="1"/>
</dbReference>
<evidence type="ECO:0000313" key="3">
    <source>
        <dbReference type="Proteomes" id="UP000325116"/>
    </source>
</evidence>
<accession>A0A5C8CJ17</accession>
<dbReference type="AlphaFoldDB" id="A0A5C8CJ17"/>
<dbReference type="EMBL" id="SAXT01000001">
    <property type="protein sequence ID" value="TXJ13300.1"/>
    <property type="molecule type" value="Genomic_DNA"/>
</dbReference>
<organism evidence="2 3">
    <name type="scientific">Brachyspira aalborgi</name>
    <dbReference type="NCBI Taxonomy" id="29522"/>
    <lineage>
        <taxon>Bacteria</taxon>
        <taxon>Pseudomonadati</taxon>
        <taxon>Spirochaetota</taxon>
        <taxon>Spirochaetia</taxon>
        <taxon>Brachyspirales</taxon>
        <taxon>Brachyspiraceae</taxon>
        <taxon>Brachyspira</taxon>
    </lineage>
</organism>
<proteinExistence type="predicted"/>
<evidence type="ECO:0000313" key="2">
    <source>
        <dbReference type="EMBL" id="TXJ13300.1"/>
    </source>
</evidence>
<dbReference type="PANTHER" id="PTHR30388:SF6">
    <property type="entry name" value="XANTHINE DEHYDROGENASE SUBUNIT A-RELATED"/>
    <property type="match status" value="1"/>
</dbReference>
<sequence length="289" mass="32736">MNSKYTLNEAINLLNKNIEIEIIKIAYSSGSSPRTSDALMIIYKENSEEKNIGTIGGGLLEFKAMKDGFEYLSKKENGYKTYNLNPEELGGIGMICGGSVKVDFLYLNSEEGINTVKKLLDEEFSKENFVYIFGGGHVSLDLTDLLYKIGFKCIVIDDREEFANKDRFPNAYKILVEDYDKIFEKINITKYDYIVILTRGHIYDYIVEKNALKTDAVYIGMIGSKNKIKNLHDKLKSEEGYNDETISRINAPIGLQIGAETTEEIAVSIAAELILKRATIENRRKIKKL</sequence>
<evidence type="ECO:0000259" key="1">
    <source>
        <dbReference type="Pfam" id="PF13478"/>
    </source>
</evidence>
<protein>
    <submittedName>
        <fullName evidence="2">Dehydrogenase</fullName>
    </submittedName>
</protein>